<evidence type="ECO:0000313" key="2">
    <source>
        <dbReference type="EMBL" id="GGJ96443.1"/>
    </source>
</evidence>
<keyword evidence="1" id="KW-0812">Transmembrane</keyword>
<gene>
    <name evidence="2" type="ORF">GCM10007063_18570</name>
</gene>
<reference evidence="2" key="2">
    <citation type="submission" date="2020-09" db="EMBL/GenBank/DDBJ databases">
        <authorList>
            <person name="Sun Q."/>
            <person name="Ohkuma M."/>
        </authorList>
    </citation>
    <scope>NUCLEOTIDE SEQUENCE</scope>
    <source>
        <strain evidence="2">JCM 12580</strain>
    </source>
</reference>
<keyword evidence="1" id="KW-0472">Membrane</keyword>
<protein>
    <recommendedName>
        <fullName evidence="4">MFS transporter</fullName>
    </recommendedName>
</protein>
<reference evidence="2" key="1">
    <citation type="journal article" date="2014" name="Int. J. Syst. Evol. Microbiol.">
        <title>Complete genome sequence of Corynebacterium casei LMG S-19264T (=DSM 44701T), isolated from a smear-ripened cheese.</title>
        <authorList>
            <consortium name="US DOE Joint Genome Institute (JGI-PGF)"/>
            <person name="Walter F."/>
            <person name="Albersmeier A."/>
            <person name="Kalinowski J."/>
            <person name="Ruckert C."/>
        </authorList>
    </citation>
    <scope>NUCLEOTIDE SEQUENCE</scope>
    <source>
        <strain evidence="2">JCM 12580</strain>
    </source>
</reference>
<keyword evidence="1" id="KW-1133">Transmembrane helix</keyword>
<keyword evidence="3" id="KW-1185">Reference proteome</keyword>
<accession>A0A917UXW4</accession>
<dbReference type="AlphaFoldDB" id="A0A917UXW4"/>
<name>A0A917UXW4_9BACI</name>
<organism evidence="2 3">
    <name type="scientific">Lentibacillus kapialis</name>
    <dbReference type="NCBI Taxonomy" id="340214"/>
    <lineage>
        <taxon>Bacteria</taxon>
        <taxon>Bacillati</taxon>
        <taxon>Bacillota</taxon>
        <taxon>Bacilli</taxon>
        <taxon>Bacillales</taxon>
        <taxon>Bacillaceae</taxon>
        <taxon>Lentibacillus</taxon>
    </lineage>
</organism>
<dbReference type="Proteomes" id="UP000658382">
    <property type="component" value="Unassembled WGS sequence"/>
</dbReference>
<proteinExistence type="predicted"/>
<evidence type="ECO:0000313" key="3">
    <source>
        <dbReference type="Proteomes" id="UP000658382"/>
    </source>
</evidence>
<dbReference type="EMBL" id="BMNQ01000023">
    <property type="protein sequence ID" value="GGJ96443.1"/>
    <property type="molecule type" value="Genomic_DNA"/>
</dbReference>
<sequence length="65" mass="7082">MPDADTSPELVGSLAQVVGFEWAFMGSTVLAFAAFILALFLHPPKKEKEIVRQIHGKDARSLGQN</sequence>
<evidence type="ECO:0000256" key="1">
    <source>
        <dbReference type="SAM" id="Phobius"/>
    </source>
</evidence>
<feature type="transmembrane region" description="Helical" evidence="1">
    <location>
        <begin position="20"/>
        <end position="41"/>
    </location>
</feature>
<comment type="caution">
    <text evidence="2">The sequence shown here is derived from an EMBL/GenBank/DDBJ whole genome shotgun (WGS) entry which is preliminary data.</text>
</comment>
<dbReference type="InterPro" id="IPR036259">
    <property type="entry name" value="MFS_trans_sf"/>
</dbReference>
<evidence type="ECO:0008006" key="4">
    <source>
        <dbReference type="Google" id="ProtNLM"/>
    </source>
</evidence>
<dbReference type="SUPFAM" id="SSF103473">
    <property type="entry name" value="MFS general substrate transporter"/>
    <property type="match status" value="1"/>
</dbReference>